<evidence type="ECO:0000256" key="3">
    <source>
        <dbReference type="ARBA" id="ARBA00022980"/>
    </source>
</evidence>
<evidence type="ECO:0000256" key="2">
    <source>
        <dbReference type="ARBA" id="ARBA00022884"/>
    </source>
</evidence>
<evidence type="ECO:0000256" key="1">
    <source>
        <dbReference type="ARBA" id="ARBA00022730"/>
    </source>
</evidence>
<evidence type="ECO:0000256" key="6">
    <source>
        <dbReference type="SAM" id="MobiDB-lite"/>
    </source>
</evidence>
<sequence length="227" mass="25901">MKMELEAYLYEPQKKGDVRRMRMEGKIPGVLYGHKEKSKRIYVLKKEFEKVLETLKKETVTIELKLKEKTYPCLIKAIQHNPTDGRLLHIDFQHISKKEKIKATIPIHLIGEAPGVKKGGLLDQHLHEVVIRCLPDHLPSHIDVDISNLDIGKTIHLRDIAISNIEFVIKPETPVVSVLAPKIEKEAPAAAPAEGAKEETKEEVKEEKPREEKVKEEKPAKEAQKEK</sequence>
<organism evidence="9">
    <name type="scientific">candidate division WOR-3 bacterium</name>
    <dbReference type="NCBI Taxonomy" id="2052148"/>
    <lineage>
        <taxon>Bacteria</taxon>
        <taxon>Bacteria division WOR-3</taxon>
    </lineage>
</organism>
<dbReference type="GO" id="GO:0022625">
    <property type="term" value="C:cytosolic large ribosomal subunit"/>
    <property type="evidence" value="ECO:0007669"/>
    <property type="project" value="TreeGrafter"/>
</dbReference>
<comment type="caution">
    <text evidence="9">The sequence shown here is derived from an EMBL/GenBank/DDBJ whole genome shotgun (WGS) entry which is preliminary data.</text>
</comment>
<dbReference type="HAMAP" id="MF_01334">
    <property type="entry name" value="Ribosomal_bL25_CTC"/>
    <property type="match status" value="1"/>
</dbReference>
<dbReference type="GO" id="GO:0006412">
    <property type="term" value="P:translation"/>
    <property type="evidence" value="ECO:0007669"/>
    <property type="project" value="UniProtKB-UniRule"/>
</dbReference>
<dbReference type="PANTHER" id="PTHR33284">
    <property type="entry name" value="RIBOSOMAL PROTEIN L25/GLN-TRNA SYNTHETASE, ANTI-CODON-BINDING DOMAIN-CONTAINING PROTEIN"/>
    <property type="match status" value="1"/>
</dbReference>
<keyword evidence="2 5" id="KW-0694">RNA-binding</keyword>
<dbReference type="Pfam" id="PF01386">
    <property type="entry name" value="Ribosomal_L25p"/>
    <property type="match status" value="1"/>
</dbReference>
<feature type="region of interest" description="Disordered" evidence="6">
    <location>
        <begin position="186"/>
        <end position="227"/>
    </location>
</feature>
<name>A0A7V0Z5Y6_UNCW3</name>
<feature type="compositionally biased region" description="Basic and acidic residues" evidence="6">
    <location>
        <begin position="195"/>
        <end position="227"/>
    </location>
</feature>
<dbReference type="CDD" id="cd00495">
    <property type="entry name" value="Ribosomal_L25_TL5_CTC"/>
    <property type="match status" value="1"/>
</dbReference>
<evidence type="ECO:0000313" key="9">
    <source>
        <dbReference type="EMBL" id="HDY59277.1"/>
    </source>
</evidence>
<dbReference type="Gene3D" id="2.170.120.20">
    <property type="entry name" value="Ribosomal protein L25, beta domain"/>
    <property type="match status" value="1"/>
</dbReference>
<keyword evidence="3 5" id="KW-0689">Ribosomal protein</keyword>
<dbReference type="GO" id="GO:0003735">
    <property type="term" value="F:structural constituent of ribosome"/>
    <property type="evidence" value="ECO:0007669"/>
    <property type="project" value="InterPro"/>
</dbReference>
<evidence type="ECO:0000256" key="4">
    <source>
        <dbReference type="ARBA" id="ARBA00023274"/>
    </source>
</evidence>
<feature type="domain" description="Large ribosomal subunit protein bL25 L25" evidence="7">
    <location>
        <begin position="14"/>
        <end position="92"/>
    </location>
</feature>
<dbReference type="SUPFAM" id="SSF50715">
    <property type="entry name" value="Ribosomal protein L25-like"/>
    <property type="match status" value="1"/>
</dbReference>
<evidence type="ECO:0000259" key="7">
    <source>
        <dbReference type="Pfam" id="PF01386"/>
    </source>
</evidence>
<dbReference type="InterPro" id="IPR020057">
    <property type="entry name" value="Ribosomal_bL25_b-dom"/>
</dbReference>
<dbReference type="InterPro" id="IPR029751">
    <property type="entry name" value="Ribosomal_L25_dom"/>
</dbReference>
<comment type="similarity">
    <text evidence="5">Belongs to the bacterial ribosomal protein bL25 family. CTC subfamily.</text>
</comment>
<dbReference type="InterPro" id="IPR037121">
    <property type="entry name" value="Ribosomal_bL25_C"/>
</dbReference>
<protein>
    <recommendedName>
        <fullName evidence="5">Large ribosomal subunit protein bL25</fullName>
    </recommendedName>
    <alternativeName>
        <fullName evidence="5">General stress protein CTC</fullName>
    </alternativeName>
</protein>
<accession>A0A7V0Z5Y6</accession>
<gene>
    <name evidence="5" type="primary">rplY</name>
    <name evidence="5" type="synonym">ctc</name>
    <name evidence="9" type="ORF">ENP86_06985</name>
</gene>
<proteinExistence type="inferred from homology"/>
<dbReference type="PANTHER" id="PTHR33284:SF1">
    <property type="entry name" value="RIBOSOMAL PROTEIN L25_GLN-TRNA SYNTHETASE, ANTI-CODON-BINDING DOMAIN-CONTAINING PROTEIN"/>
    <property type="match status" value="1"/>
</dbReference>
<dbReference type="InterPro" id="IPR020930">
    <property type="entry name" value="Ribosomal_uL5_bac-type"/>
</dbReference>
<evidence type="ECO:0000256" key="5">
    <source>
        <dbReference type="HAMAP-Rule" id="MF_01334"/>
    </source>
</evidence>
<dbReference type="InterPro" id="IPR011035">
    <property type="entry name" value="Ribosomal_bL25/Gln-tRNA_synth"/>
</dbReference>
<dbReference type="GO" id="GO:0008097">
    <property type="term" value="F:5S rRNA binding"/>
    <property type="evidence" value="ECO:0007669"/>
    <property type="project" value="InterPro"/>
</dbReference>
<dbReference type="NCBIfam" id="TIGR00731">
    <property type="entry name" value="bL25_bact_ctc"/>
    <property type="match status" value="1"/>
</dbReference>
<comment type="subunit">
    <text evidence="5">Part of the 50S ribosomal subunit; part of the 5S rRNA/L5/L18/L25 subcomplex. Contacts the 5S rRNA. Binds to the 5S rRNA independently of L5 and L18.</text>
</comment>
<dbReference type="EMBL" id="DSKY01000018">
    <property type="protein sequence ID" value="HDY59277.1"/>
    <property type="molecule type" value="Genomic_DNA"/>
</dbReference>
<evidence type="ECO:0000259" key="8">
    <source>
        <dbReference type="Pfam" id="PF14693"/>
    </source>
</evidence>
<keyword evidence="4 5" id="KW-0687">Ribonucleoprotein</keyword>
<comment type="function">
    <text evidence="5">This is one of the proteins that binds to the 5S RNA in the ribosome where it forms part of the central protuberance.</text>
</comment>
<dbReference type="InterPro" id="IPR020056">
    <property type="entry name" value="Rbsml_bL25/Gln-tRNA_synth_N"/>
</dbReference>
<feature type="domain" description="Large ribosomal subunit protein bL25 beta" evidence="8">
    <location>
        <begin position="100"/>
        <end position="182"/>
    </location>
</feature>
<reference evidence="9" key="1">
    <citation type="journal article" date="2020" name="mSystems">
        <title>Genome- and Community-Level Interaction Insights into Carbon Utilization and Element Cycling Functions of Hydrothermarchaeota in Hydrothermal Sediment.</title>
        <authorList>
            <person name="Zhou Z."/>
            <person name="Liu Y."/>
            <person name="Xu W."/>
            <person name="Pan J."/>
            <person name="Luo Z.H."/>
            <person name="Li M."/>
        </authorList>
    </citation>
    <scope>NUCLEOTIDE SEQUENCE [LARGE SCALE GENOMIC DNA]</scope>
    <source>
        <strain evidence="9">SpSt-258</strain>
    </source>
</reference>
<keyword evidence="1 5" id="KW-0699">rRNA-binding</keyword>
<dbReference type="Gene3D" id="2.40.240.10">
    <property type="entry name" value="Ribosomal Protein L25, Chain P"/>
    <property type="match status" value="1"/>
</dbReference>
<dbReference type="InterPro" id="IPR001021">
    <property type="entry name" value="Ribosomal_bL25_long"/>
</dbReference>
<dbReference type="Pfam" id="PF14693">
    <property type="entry name" value="Ribosomal_TL5_C"/>
    <property type="match status" value="1"/>
</dbReference>
<dbReference type="AlphaFoldDB" id="A0A7V0Z5Y6"/>